<reference evidence="2 3" key="1">
    <citation type="submission" date="2024-04" db="EMBL/GenBank/DDBJ databases">
        <authorList>
            <person name="Fracassetti M."/>
        </authorList>
    </citation>
    <scope>NUCLEOTIDE SEQUENCE [LARGE SCALE GENOMIC DNA]</scope>
</reference>
<evidence type="ECO:0000313" key="2">
    <source>
        <dbReference type="EMBL" id="CAL1414041.1"/>
    </source>
</evidence>
<evidence type="ECO:0000313" key="3">
    <source>
        <dbReference type="Proteomes" id="UP001497516"/>
    </source>
</evidence>
<protein>
    <submittedName>
        <fullName evidence="2">Uncharacterized protein</fullName>
    </submittedName>
</protein>
<gene>
    <name evidence="2" type="ORF">LTRI10_LOCUS53228</name>
</gene>
<dbReference type="AlphaFoldDB" id="A0AAV2GTF0"/>
<proteinExistence type="predicted"/>
<accession>A0AAV2GTF0</accession>
<name>A0AAV2GTF0_9ROSI</name>
<keyword evidence="3" id="KW-1185">Reference proteome</keyword>
<dbReference type="Proteomes" id="UP001497516">
    <property type="component" value="Chromosome 9"/>
</dbReference>
<feature type="region of interest" description="Disordered" evidence="1">
    <location>
        <begin position="46"/>
        <end position="68"/>
    </location>
</feature>
<feature type="compositionally biased region" description="Basic and acidic residues" evidence="1">
    <location>
        <begin position="56"/>
        <end position="68"/>
    </location>
</feature>
<evidence type="ECO:0000256" key="1">
    <source>
        <dbReference type="SAM" id="MobiDB-lite"/>
    </source>
</evidence>
<organism evidence="2 3">
    <name type="scientific">Linum trigynum</name>
    <dbReference type="NCBI Taxonomy" id="586398"/>
    <lineage>
        <taxon>Eukaryota</taxon>
        <taxon>Viridiplantae</taxon>
        <taxon>Streptophyta</taxon>
        <taxon>Embryophyta</taxon>
        <taxon>Tracheophyta</taxon>
        <taxon>Spermatophyta</taxon>
        <taxon>Magnoliopsida</taxon>
        <taxon>eudicotyledons</taxon>
        <taxon>Gunneridae</taxon>
        <taxon>Pentapetalae</taxon>
        <taxon>rosids</taxon>
        <taxon>fabids</taxon>
        <taxon>Malpighiales</taxon>
        <taxon>Linaceae</taxon>
        <taxon>Linum</taxon>
    </lineage>
</organism>
<dbReference type="EMBL" id="OZ034822">
    <property type="protein sequence ID" value="CAL1414041.1"/>
    <property type="molecule type" value="Genomic_DNA"/>
</dbReference>
<sequence length="68" mass="7508">METAGAMNWESRLQMATTDLMNKGADSDSGKVGDFVLLRWNRCMERTTTMSPHPTMNREDRGGGDGKG</sequence>